<name>A0A3D9KZZ9_MARFU</name>
<evidence type="ECO:0000313" key="2">
    <source>
        <dbReference type="EMBL" id="RED95231.1"/>
    </source>
</evidence>
<feature type="chain" id="PRO_5017587499" description="XrtJ-associated TM-motif-TM protein" evidence="1">
    <location>
        <begin position="23"/>
        <end position="57"/>
    </location>
</feature>
<evidence type="ECO:0000313" key="3">
    <source>
        <dbReference type="Proteomes" id="UP000256779"/>
    </source>
</evidence>
<reference evidence="2 3" key="1">
    <citation type="submission" date="2018-07" db="EMBL/GenBank/DDBJ databases">
        <title>Genomic Encyclopedia of Type Strains, Phase IV (KMG-IV): sequencing the most valuable type-strain genomes for metagenomic binning, comparative biology and taxonomic classification.</title>
        <authorList>
            <person name="Goeker M."/>
        </authorList>
    </citation>
    <scope>NUCLEOTIDE SEQUENCE [LARGE SCALE GENOMIC DNA]</scope>
    <source>
        <strain evidence="2 3">DSM 4134</strain>
    </source>
</reference>
<protein>
    <recommendedName>
        <fullName evidence="4">XrtJ-associated TM-motif-TM protein</fullName>
    </recommendedName>
</protein>
<dbReference type="Proteomes" id="UP000256779">
    <property type="component" value="Unassembled WGS sequence"/>
</dbReference>
<dbReference type="NCBIfam" id="NF046080">
    <property type="entry name" value="PID_CTERM"/>
    <property type="match status" value="1"/>
</dbReference>
<keyword evidence="3" id="KW-1185">Reference proteome</keyword>
<organism evidence="2 3">
    <name type="scientific">Marinoscillum furvescens DSM 4134</name>
    <dbReference type="NCBI Taxonomy" id="1122208"/>
    <lineage>
        <taxon>Bacteria</taxon>
        <taxon>Pseudomonadati</taxon>
        <taxon>Bacteroidota</taxon>
        <taxon>Cytophagia</taxon>
        <taxon>Cytophagales</taxon>
        <taxon>Reichenbachiellaceae</taxon>
        <taxon>Marinoscillum</taxon>
    </lineage>
</organism>
<accession>A0A3D9KZZ9</accession>
<comment type="caution">
    <text evidence="2">The sequence shown here is derived from an EMBL/GenBank/DDBJ whole genome shotgun (WGS) entry which is preliminary data.</text>
</comment>
<proteinExistence type="predicted"/>
<sequence length="57" mass="5824">MTSNKTLLTLGLVFMAVAPVLAQGAPPATPIDGGLTALLAAGGIYGIKKLRDHRKGH</sequence>
<dbReference type="InterPro" id="IPR058207">
    <property type="entry name" value="PID_CTERM"/>
</dbReference>
<dbReference type="RefSeq" id="WP_170148065.1">
    <property type="nucleotide sequence ID" value="NZ_QREG01000018.1"/>
</dbReference>
<dbReference type="EMBL" id="QREG01000018">
    <property type="protein sequence ID" value="RED95231.1"/>
    <property type="molecule type" value="Genomic_DNA"/>
</dbReference>
<dbReference type="AlphaFoldDB" id="A0A3D9KZZ9"/>
<keyword evidence="1" id="KW-0732">Signal</keyword>
<gene>
    <name evidence="2" type="ORF">C7460_1188</name>
</gene>
<feature type="signal peptide" evidence="1">
    <location>
        <begin position="1"/>
        <end position="22"/>
    </location>
</feature>
<evidence type="ECO:0008006" key="4">
    <source>
        <dbReference type="Google" id="ProtNLM"/>
    </source>
</evidence>
<evidence type="ECO:0000256" key="1">
    <source>
        <dbReference type="SAM" id="SignalP"/>
    </source>
</evidence>